<dbReference type="PANTHER" id="PTHR33098">
    <property type="entry name" value="COTTON FIBER (DUF761)"/>
    <property type="match status" value="1"/>
</dbReference>
<evidence type="ECO:0000256" key="1">
    <source>
        <dbReference type="SAM" id="MobiDB-lite"/>
    </source>
</evidence>
<dbReference type="OrthoDB" id="1913960at2759"/>
<feature type="compositionally biased region" description="Polar residues" evidence="1">
    <location>
        <begin position="89"/>
        <end position="98"/>
    </location>
</feature>
<feature type="compositionally biased region" description="Low complexity" evidence="1">
    <location>
        <begin position="151"/>
        <end position="161"/>
    </location>
</feature>
<dbReference type="Pfam" id="PF05553">
    <property type="entry name" value="DUF761"/>
    <property type="match status" value="1"/>
</dbReference>
<reference evidence="2 3" key="1">
    <citation type="journal article" date="2018" name="Mol. Plant">
        <title>The genome of Artemisia annua provides insight into the evolution of Asteraceae family and artemisinin biosynthesis.</title>
        <authorList>
            <person name="Shen Q."/>
            <person name="Zhang L."/>
            <person name="Liao Z."/>
            <person name="Wang S."/>
            <person name="Yan T."/>
            <person name="Shi P."/>
            <person name="Liu M."/>
            <person name="Fu X."/>
            <person name="Pan Q."/>
            <person name="Wang Y."/>
            <person name="Lv Z."/>
            <person name="Lu X."/>
            <person name="Zhang F."/>
            <person name="Jiang W."/>
            <person name="Ma Y."/>
            <person name="Chen M."/>
            <person name="Hao X."/>
            <person name="Li L."/>
            <person name="Tang Y."/>
            <person name="Lv G."/>
            <person name="Zhou Y."/>
            <person name="Sun X."/>
            <person name="Brodelius P.E."/>
            <person name="Rose J.K.C."/>
            <person name="Tang K."/>
        </authorList>
    </citation>
    <scope>NUCLEOTIDE SEQUENCE [LARGE SCALE GENOMIC DNA]</scope>
    <source>
        <strain evidence="3">cv. Huhao1</strain>
        <tissue evidence="2">Leaf</tissue>
    </source>
</reference>
<accession>A0A2U1NNX7</accession>
<keyword evidence="3" id="KW-1185">Reference proteome</keyword>
<feature type="compositionally biased region" description="Basic and acidic residues" evidence="1">
    <location>
        <begin position="164"/>
        <end position="174"/>
    </location>
</feature>
<evidence type="ECO:0000313" key="2">
    <source>
        <dbReference type="EMBL" id="PWA75150.1"/>
    </source>
</evidence>
<dbReference type="InterPro" id="IPR008480">
    <property type="entry name" value="DUF761_pln"/>
</dbReference>
<protein>
    <submittedName>
        <fullName evidence="2">Uncharacterized protein</fullName>
    </submittedName>
</protein>
<gene>
    <name evidence="2" type="ORF">CTI12_AA244700</name>
</gene>
<dbReference type="EMBL" id="PKPP01002455">
    <property type="protein sequence ID" value="PWA75150.1"/>
    <property type="molecule type" value="Genomic_DNA"/>
</dbReference>
<feature type="region of interest" description="Disordered" evidence="1">
    <location>
        <begin position="89"/>
        <end position="120"/>
    </location>
</feature>
<dbReference type="PANTHER" id="PTHR33098:SF15">
    <property type="entry name" value="DUF761 DOMAIN PROTEIN"/>
    <property type="match status" value="1"/>
</dbReference>
<organism evidence="2 3">
    <name type="scientific">Artemisia annua</name>
    <name type="common">Sweet wormwood</name>
    <dbReference type="NCBI Taxonomy" id="35608"/>
    <lineage>
        <taxon>Eukaryota</taxon>
        <taxon>Viridiplantae</taxon>
        <taxon>Streptophyta</taxon>
        <taxon>Embryophyta</taxon>
        <taxon>Tracheophyta</taxon>
        <taxon>Spermatophyta</taxon>
        <taxon>Magnoliopsida</taxon>
        <taxon>eudicotyledons</taxon>
        <taxon>Gunneridae</taxon>
        <taxon>Pentapetalae</taxon>
        <taxon>asterids</taxon>
        <taxon>campanulids</taxon>
        <taxon>Asterales</taxon>
        <taxon>Asteraceae</taxon>
        <taxon>Asteroideae</taxon>
        <taxon>Anthemideae</taxon>
        <taxon>Artemisiinae</taxon>
        <taxon>Artemisia</taxon>
    </lineage>
</organism>
<dbReference type="AlphaFoldDB" id="A0A2U1NNX7"/>
<proteinExistence type="predicted"/>
<sequence>MSFFKSKITKKLKHVQIACKSFIETFRSKLHKKKVHKSIKNIKTFLVSSRHKINIRPLRKRSTTSNHYYLIQKGFPAIYIDELYVPKSGQQSKQPTTSKGKELYVTSTSTSTSGTNHMDKNVATKHDSLIHRKKKGQTRNMAMFDKESCATSTTSTSTSSSAGKVDKKVSTKHDSLLHAKGTSRTRNMAKFETPEFRGVDERAEAFISKVRKDMKLQREQSILDFQEMLARSV</sequence>
<comment type="caution">
    <text evidence="2">The sequence shown here is derived from an EMBL/GenBank/DDBJ whole genome shotgun (WGS) entry which is preliminary data.</text>
</comment>
<name>A0A2U1NNX7_ARTAN</name>
<evidence type="ECO:0000313" key="3">
    <source>
        <dbReference type="Proteomes" id="UP000245207"/>
    </source>
</evidence>
<dbReference type="Proteomes" id="UP000245207">
    <property type="component" value="Unassembled WGS sequence"/>
</dbReference>
<feature type="region of interest" description="Disordered" evidence="1">
    <location>
        <begin position="146"/>
        <end position="174"/>
    </location>
</feature>